<evidence type="ECO:0000313" key="3">
    <source>
        <dbReference type="EMBL" id="MXR67924.1"/>
    </source>
</evidence>
<comment type="similarity">
    <text evidence="1 2">Belongs to the MEMO1 family.</text>
</comment>
<dbReference type="Gene3D" id="3.40.830.10">
    <property type="entry name" value="LigB-like"/>
    <property type="match status" value="1"/>
</dbReference>
<dbReference type="HAMAP" id="MF_00055">
    <property type="entry name" value="MEMO1"/>
    <property type="match status" value="1"/>
</dbReference>
<dbReference type="Proteomes" id="UP000474778">
    <property type="component" value="Unassembled WGS sequence"/>
</dbReference>
<name>A0A6L7HWA3_9GAMM</name>
<dbReference type="PANTHER" id="PTHR11060">
    <property type="entry name" value="PROTEIN MEMO1"/>
    <property type="match status" value="1"/>
</dbReference>
<accession>A0A6L7HWA3</accession>
<dbReference type="CDD" id="cd07361">
    <property type="entry name" value="MEMO_like"/>
    <property type="match status" value="1"/>
</dbReference>
<reference evidence="3 4" key="1">
    <citation type="submission" date="2019-12" db="EMBL/GenBank/DDBJ databases">
        <title>Shewanella insulae sp. nov., isolated from a tidal flat.</title>
        <authorList>
            <person name="Yoon J.-H."/>
        </authorList>
    </citation>
    <scope>NUCLEOTIDE SEQUENCE [LARGE SCALE GENOMIC DNA]</scope>
    <source>
        <strain evidence="3 4">JBTF-M18</strain>
    </source>
</reference>
<dbReference type="Pfam" id="PF01875">
    <property type="entry name" value="Memo"/>
    <property type="match status" value="1"/>
</dbReference>
<evidence type="ECO:0000256" key="1">
    <source>
        <dbReference type="ARBA" id="ARBA00006315"/>
    </source>
</evidence>
<organism evidence="3 4">
    <name type="scientific">Shewanella insulae</name>
    <dbReference type="NCBI Taxonomy" id="2681496"/>
    <lineage>
        <taxon>Bacteria</taxon>
        <taxon>Pseudomonadati</taxon>
        <taxon>Pseudomonadota</taxon>
        <taxon>Gammaproteobacteria</taxon>
        <taxon>Alteromonadales</taxon>
        <taxon>Shewanellaceae</taxon>
        <taxon>Shewanella</taxon>
    </lineage>
</organism>
<dbReference type="RefSeq" id="WP_160793914.1">
    <property type="nucleotide sequence ID" value="NZ_CANMWR010000001.1"/>
</dbReference>
<evidence type="ECO:0000256" key="2">
    <source>
        <dbReference type="HAMAP-Rule" id="MF_00055"/>
    </source>
</evidence>
<evidence type="ECO:0000313" key="4">
    <source>
        <dbReference type="Proteomes" id="UP000474778"/>
    </source>
</evidence>
<protein>
    <recommendedName>
        <fullName evidence="2">MEMO1 family protein GNT65_04460</fullName>
    </recommendedName>
</protein>
<proteinExistence type="inferred from homology"/>
<dbReference type="PANTHER" id="PTHR11060:SF0">
    <property type="entry name" value="PROTEIN MEMO1"/>
    <property type="match status" value="1"/>
</dbReference>
<keyword evidence="4" id="KW-1185">Reference proteome</keyword>
<gene>
    <name evidence="3" type="primary">amrB</name>
    <name evidence="3" type="ORF">GNT65_04460</name>
</gene>
<dbReference type="EMBL" id="WRPA01000003">
    <property type="protein sequence ID" value="MXR67924.1"/>
    <property type="molecule type" value="Genomic_DNA"/>
</dbReference>
<sequence length="266" mass="29165">MKYRQAAVAGQFYPAEPGLLTQQLTHYFGQAPSVHIIPKALILPHAGYLFSGEVAAKAVSLLRNRPSGYRRVLLLGPSHYVGLNGCALPRSDRFITPLGEIPIDRIGIEQLLNRRLAIASDMAHQREHALEVELPLLQFCLDDFLLLPVVVGAASPEAVCHLIQAIADSDTLIVVSSDLSHYHPYVDANRIDTDTRSHILALDPHLAPEQACGCDALNGLLAYAKLMQWQIKCVTHTNSGDVMARVQARGPRDDEEVVGYASFALY</sequence>
<dbReference type="NCBIfam" id="TIGR04336">
    <property type="entry name" value="AmmeMemoSam_B"/>
    <property type="match status" value="1"/>
</dbReference>
<comment type="caution">
    <text evidence="3">The sequence shown here is derived from an EMBL/GenBank/DDBJ whole genome shotgun (WGS) entry which is preliminary data.</text>
</comment>
<dbReference type="InterPro" id="IPR002737">
    <property type="entry name" value="MEMO1_fam"/>
</dbReference>
<dbReference type="AlphaFoldDB" id="A0A6L7HWA3"/>